<organism evidence="2 3">
    <name type="scientific">Brevibacterium linens</name>
    <dbReference type="NCBI Taxonomy" id="1703"/>
    <lineage>
        <taxon>Bacteria</taxon>
        <taxon>Bacillati</taxon>
        <taxon>Actinomycetota</taxon>
        <taxon>Actinomycetes</taxon>
        <taxon>Micrococcales</taxon>
        <taxon>Brevibacteriaceae</taxon>
        <taxon>Brevibacterium</taxon>
    </lineage>
</organism>
<dbReference type="Gene3D" id="1.10.12.10">
    <property type="entry name" value="Lyase 2-enoyl-coa Hydratase, Chain A, domain 2"/>
    <property type="match status" value="1"/>
</dbReference>
<dbReference type="PATRIC" id="fig|1703.6.peg.1381"/>
<dbReference type="AlphaFoldDB" id="A0A0B9A2T0"/>
<dbReference type="SUPFAM" id="SSF52096">
    <property type="entry name" value="ClpP/crotonase"/>
    <property type="match status" value="1"/>
</dbReference>
<dbReference type="Proteomes" id="UP000031488">
    <property type="component" value="Unassembled WGS sequence"/>
</dbReference>
<protein>
    <submittedName>
        <fullName evidence="2">Enoyl-CoA hydratase/isomerase</fullName>
    </submittedName>
</protein>
<dbReference type="InterPro" id="IPR029045">
    <property type="entry name" value="ClpP/crotonase-like_dom_sf"/>
</dbReference>
<comment type="caution">
    <text evidence="2">The sequence shown here is derived from an EMBL/GenBank/DDBJ whole genome shotgun (WGS) entry which is preliminary data.</text>
</comment>
<keyword evidence="2" id="KW-0413">Isomerase</keyword>
<dbReference type="RefSeq" id="WP_039208577.1">
    <property type="nucleotide sequence ID" value="NZ_JBCLTJ010000003.1"/>
</dbReference>
<evidence type="ECO:0000313" key="2">
    <source>
        <dbReference type="EMBL" id="KHS53085.1"/>
    </source>
</evidence>
<name>A0A0B9A2T0_BRELN</name>
<dbReference type="Gene3D" id="3.90.226.10">
    <property type="entry name" value="2-enoyl-CoA Hydratase, Chain A, domain 1"/>
    <property type="match status" value="1"/>
</dbReference>
<evidence type="ECO:0000256" key="1">
    <source>
        <dbReference type="ARBA" id="ARBA00005254"/>
    </source>
</evidence>
<evidence type="ECO:0000313" key="3">
    <source>
        <dbReference type="Proteomes" id="UP000031488"/>
    </source>
</evidence>
<proteinExistence type="inferred from homology"/>
<dbReference type="Pfam" id="PF00378">
    <property type="entry name" value="ECH_1"/>
    <property type="match status" value="1"/>
</dbReference>
<dbReference type="InterPro" id="IPR014748">
    <property type="entry name" value="Enoyl-CoA_hydra_C"/>
</dbReference>
<dbReference type="PANTHER" id="PTHR43459:SF1">
    <property type="entry name" value="EG:BACN32G11.4 PROTEIN"/>
    <property type="match status" value="1"/>
</dbReference>
<gene>
    <name evidence="2" type="ORF">AE0388_1488</name>
</gene>
<dbReference type="PANTHER" id="PTHR43459">
    <property type="entry name" value="ENOYL-COA HYDRATASE"/>
    <property type="match status" value="1"/>
</dbReference>
<sequence length="253" mass="26076">MSTSVLTEVSGDVTTVTINRPESLNALNESTFQAIGKAVTEAAANSRALILTGNERSFSSGADLQGGLERQDGIDLDGANRIIASILDLPIPTIAAVSGPAAGIGCSLALACDYLVMSEKSYLMLPFTKIGLMPDGGSTALVAASAGRHRALRMALTGEKLQAADALDWGLASEVVPAGSHLARAEEVAAVFAQGPTRALTASKRAINRASLAEIDSSFGREVEGQDALRASKDFAEGVAAFLEKRAPGFTGE</sequence>
<keyword evidence="3" id="KW-1185">Reference proteome</keyword>
<dbReference type="EMBL" id="JTJZ01000017">
    <property type="protein sequence ID" value="KHS53085.1"/>
    <property type="molecule type" value="Genomic_DNA"/>
</dbReference>
<dbReference type="CDD" id="cd06558">
    <property type="entry name" value="crotonase-like"/>
    <property type="match status" value="1"/>
</dbReference>
<dbReference type="GO" id="GO:0016853">
    <property type="term" value="F:isomerase activity"/>
    <property type="evidence" value="ECO:0007669"/>
    <property type="project" value="UniProtKB-KW"/>
</dbReference>
<reference evidence="2 3" key="1">
    <citation type="submission" date="2014-11" db="EMBL/GenBank/DDBJ databases">
        <title>Draft Genome Sequence of Brevibacterium linens AE038-8.</title>
        <authorList>
            <person name="Maizel D."/>
            <person name="Utturkar S.M."/>
            <person name="Brown S.D."/>
            <person name="Ferrero M."/>
            <person name="Rosen B.P."/>
        </authorList>
    </citation>
    <scope>NUCLEOTIDE SEQUENCE [LARGE SCALE GENOMIC DNA]</scope>
    <source>
        <strain evidence="2 3">AE038-8</strain>
    </source>
</reference>
<dbReference type="OrthoDB" id="9777711at2"/>
<comment type="similarity">
    <text evidence="1">Belongs to the enoyl-CoA hydratase/isomerase family.</text>
</comment>
<accession>A0A0B9A2T0</accession>
<dbReference type="InterPro" id="IPR001753">
    <property type="entry name" value="Enoyl-CoA_hydra/iso"/>
</dbReference>